<dbReference type="InterPro" id="IPR007110">
    <property type="entry name" value="Ig-like_dom"/>
</dbReference>
<keyword evidence="4" id="KW-0732">Signal</keyword>
<feature type="signal peptide" evidence="4">
    <location>
        <begin position="1"/>
        <end position="21"/>
    </location>
</feature>
<dbReference type="SMART" id="SM00409">
    <property type="entry name" value="IG"/>
    <property type="match status" value="1"/>
</dbReference>
<feature type="compositionally biased region" description="Basic and acidic residues" evidence="2">
    <location>
        <begin position="202"/>
        <end position="220"/>
    </location>
</feature>
<keyword evidence="1" id="KW-0393">Immunoglobulin domain</keyword>
<evidence type="ECO:0000256" key="3">
    <source>
        <dbReference type="SAM" id="Phobius"/>
    </source>
</evidence>
<accession>A0A8C8W3L0</accession>
<dbReference type="PANTHER" id="PTHR14334:SF3">
    <property type="entry name" value="TRANSMEMBRANE AND IMMUNOGLOBULIN DOMAIN CONTAINING 2"/>
    <property type="match status" value="1"/>
</dbReference>
<dbReference type="PROSITE" id="PS50835">
    <property type="entry name" value="IG_LIKE"/>
    <property type="match status" value="1"/>
</dbReference>
<dbReference type="SUPFAM" id="SSF48726">
    <property type="entry name" value="Immunoglobulin"/>
    <property type="match status" value="1"/>
</dbReference>
<sequence length="265" mass="29216">MGSPGWTFILLQLWGLQGAVSLSVQQWPPCVNVTQGGEMSLFCGVKQSQSWERLRVEWARNNVVFCHLLISNGSLNPEDCKFRGQLSWWPPANFSLRLDHVSLNDSGDYVCRATLEIPKLQKAKGNGTAVNVKAGMNRMRQSSLCPHPGLLLALLVAGGVVAALVVLGAVLWGLSRSGATLNLLSPPENSFYSNVLYRPREGPRRLQDLPKEKDTARDQRAQAIYLPTFPKPAPRQQLPVNKPSPRPRPGHTISAHCESLASPRR</sequence>
<feature type="chain" id="PRO_5034692436" description="Ig-like domain-containing protein" evidence="4">
    <location>
        <begin position="22"/>
        <end position="265"/>
    </location>
</feature>
<dbReference type="Gene3D" id="2.60.40.10">
    <property type="entry name" value="Immunoglobulins"/>
    <property type="match status" value="1"/>
</dbReference>
<reference evidence="6" key="2">
    <citation type="submission" date="2025-08" db="UniProtKB">
        <authorList>
            <consortium name="Ensembl"/>
        </authorList>
    </citation>
    <scope>IDENTIFICATION</scope>
</reference>
<feature type="domain" description="Ig-like" evidence="5">
    <location>
        <begin position="4"/>
        <end position="114"/>
    </location>
</feature>
<reference evidence="6 7" key="1">
    <citation type="submission" date="2018-10" db="EMBL/GenBank/DDBJ databases">
        <title>Improved assembly of the deer mouse Peromyscus maniculatus genome.</title>
        <authorList>
            <person name="Lassance J.-M."/>
            <person name="Hoekstra H.E."/>
        </authorList>
    </citation>
    <scope>NUCLEOTIDE SEQUENCE [LARGE SCALE GENOMIC DNA]</scope>
</reference>
<evidence type="ECO:0000256" key="2">
    <source>
        <dbReference type="SAM" id="MobiDB-lite"/>
    </source>
</evidence>
<evidence type="ECO:0000256" key="4">
    <source>
        <dbReference type="SAM" id="SignalP"/>
    </source>
</evidence>
<dbReference type="GO" id="GO:0019815">
    <property type="term" value="C:B cell receptor complex"/>
    <property type="evidence" value="ECO:0007669"/>
    <property type="project" value="TreeGrafter"/>
</dbReference>
<keyword evidence="3" id="KW-0812">Transmembrane</keyword>
<protein>
    <recommendedName>
        <fullName evidence="5">Ig-like domain-containing protein</fullName>
    </recommendedName>
</protein>
<dbReference type="InterPro" id="IPR013783">
    <property type="entry name" value="Ig-like_fold"/>
</dbReference>
<dbReference type="GeneTree" id="ENSGT00390000007100"/>
<dbReference type="Ensembl" id="ENSPEMT00000039019.1">
    <property type="protein sequence ID" value="ENSPEMP00000034990.1"/>
    <property type="gene ID" value="ENSPEMG00000027526.1"/>
</dbReference>
<organism evidence="6 7">
    <name type="scientific">Peromyscus maniculatus bairdii</name>
    <name type="common">Prairie deer mouse</name>
    <dbReference type="NCBI Taxonomy" id="230844"/>
    <lineage>
        <taxon>Eukaryota</taxon>
        <taxon>Metazoa</taxon>
        <taxon>Chordata</taxon>
        <taxon>Craniata</taxon>
        <taxon>Vertebrata</taxon>
        <taxon>Euteleostomi</taxon>
        <taxon>Mammalia</taxon>
        <taxon>Eutheria</taxon>
        <taxon>Euarchontoglires</taxon>
        <taxon>Glires</taxon>
        <taxon>Rodentia</taxon>
        <taxon>Myomorpha</taxon>
        <taxon>Muroidea</taxon>
        <taxon>Cricetidae</taxon>
        <taxon>Neotominae</taxon>
        <taxon>Peromyscus</taxon>
    </lineage>
</organism>
<dbReference type="InterPro" id="IPR036179">
    <property type="entry name" value="Ig-like_dom_sf"/>
</dbReference>
<keyword evidence="3" id="KW-1133">Transmembrane helix</keyword>
<dbReference type="Proteomes" id="UP000694547">
    <property type="component" value="Chromosome 22"/>
</dbReference>
<evidence type="ECO:0000256" key="1">
    <source>
        <dbReference type="ARBA" id="ARBA00023319"/>
    </source>
</evidence>
<dbReference type="InterPro" id="IPR003599">
    <property type="entry name" value="Ig_sub"/>
</dbReference>
<keyword evidence="7" id="KW-1185">Reference proteome</keyword>
<reference evidence="6" key="3">
    <citation type="submission" date="2025-09" db="UniProtKB">
        <authorList>
            <consortium name="Ensembl"/>
        </authorList>
    </citation>
    <scope>IDENTIFICATION</scope>
</reference>
<feature type="transmembrane region" description="Helical" evidence="3">
    <location>
        <begin position="150"/>
        <end position="174"/>
    </location>
</feature>
<keyword evidence="3" id="KW-0472">Membrane</keyword>
<evidence type="ECO:0000259" key="5">
    <source>
        <dbReference type="PROSITE" id="PS50835"/>
    </source>
</evidence>
<name>A0A8C8W3L0_PERMB</name>
<dbReference type="AlphaFoldDB" id="A0A8C8W3L0"/>
<dbReference type="GO" id="GO:0009897">
    <property type="term" value="C:external side of plasma membrane"/>
    <property type="evidence" value="ECO:0007669"/>
    <property type="project" value="TreeGrafter"/>
</dbReference>
<dbReference type="PANTHER" id="PTHR14334">
    <property type="entry name" value="B-CELL ANTIGEN RECEPTOR COMPLEX-ASSOCIATED PROTEIN"/>
    <property type="match status" value="1"/>
</dbReference>
<proteinExistence type="predicted"/>
<dbReference type="InterPro" id="IPR013106">
    <property type="entry name" value="Ig_V-set"/>
</dbReference>
<dbReference type="GO" id="GO:0030183">
    <property type="term" value="P:B cell differentiation"/>
    <property type="evidence" value="ECO:0007669"/>
    <property type="project" value="TreeGrafter"/>
</dbReference>
<evidence type="ECO:0000313" key="6">
    <source>
        <dbReference type="Ensembl" id="ENSPEMP00000034990.1"/>
    </source>
</evidence>
<feature type="region of interest" description="Disordered" evidence="2">
    <location>
        <begin position="202"/>
        <end position="265"/>
    </location>
</feature>
<dbReference type="GO" id="GO:0050853">
    <property type="term" value="P:B cell receptor signaling pathway"/>
    <property type="evidence" value="ECO:0007669"/>
    <property type="project" value="TreeGrafter"/>
</dbReference>
<dbReference type="Pfam" id="PF07686">
    <property type="entry name" value="V-set"/>
    <property type="match status" value="1"/>
</dbReference>
<evidence type="ECO:0000313" key="7">
    <source>
        <dbReference type="Proteomes" id="UP000694547"/>
    </source>
</evidence>